<dbReference type="EMBL" id="JH767619">
    <property type="protein sequence ID" value="EON69623.1"/>
    <property type="molecule type" value="Genomic_DNA"/>
</dbReference>
<name>R7Z6A5_CONA1</name>
<proteinExistence type="predicted"/>
<keyword evidence="4" id="KW-1185">Reference proteome</keyword>
<dbReference type="OrthoDB" id="447346at2759"/>
<gene>
    <name evidence="3" type="ORF">W97_08883</name>
</gene>
<organism evidence="3 4">
    <name type="scientific">Coniosporium apollinis (strain CBS 100218)</name>
    <name type="common">Rock-inhabiting black yeast</name>
    <dbReference type="NCBI Taxonomy" id="1168221"/>
    <lineage>
        <taxon>Eukaryota</taxon>
        <taxon>Fungi</taxon>
        <taxon>Dikarya</taxon>
        <taxon>Ascomycota</taxon>
        <taxon>Pezizomycotina</taxon>
        <taxon>Dothideomycetes</taxon>
        <taxon>Dothideomycetes incertae sedis</taxon>
        <taxon>Coniosporium</taxon>
    </lineage>
</organism>
<dbReference type="RefSeq" id="XP_007784940.1">
    <property type="nucleotide sequence ID" value="XM_007786750.1"/>
</dbReference>
<dbReference type="SUPFAM" id="SSF54593">
    <property type="entry name" value="Glyoxalase/Bleomycin resistance protein/Dihydroxybiphenyl dioxygenase"/>
    <property type="match status" value="1"/>
</dbReference>
<dbReference type="HOGENOM" id="CLU_127592_4_0_1"/>
<accession>R7Z6A5</accession>
<dbReference type="GeneID" id="19906194"/>
<dbReference type="Pfam" id="PF00903">
    <property type="entry name" value="Glyoxalase"/>
    <property type="match status" value="1"/>
</dbReference>
<evidence type="ECO:0000259" key="2">
    <source>
        <dbReference type="Pfam" id="PF00903"/>
    </source>
</evidence>
<dbReference type="PANTHER" id="PTHR33993">
    <property type="entry name" value="GLYOXALASE-RELATED"/>
    <property type="match status" value="1"/>
</dbReference>
<feature type="domain" description="Glyoxalase/fosfomycin resistance/dioxygenase" evidence="2">
    <location>
        <begin position="31"/>
        <end position="148"/>
    </location>
</feature>
<dbReference type="InterPro" id="IPR052164">
    <property type="entry name" value="Anthracycline_SecMetBiosynth"/>
</dbReference>
<feature type="region of interest" description="Disordered" evidence="1">
    <location>
        <begin position="1"/>
        <end position="21"/>
    </location>
</feature>
<dbReference type="Proteomes" id="UP000016924">
    <property type="component" value="Unassembled WGS sequence"/>
</dbReference>
<dbReference type="AlphaFoldDB" id="R7Z6A5"/>
<evidence type="ECO:0000313" key="4">
    <source>
        <dbReference type="Proteomes" id="UP000016924"/>
    </source>
</evidence>
<reference evidence="4" key="1">
    <citation type="submission" date="2012-06" db="EMBL/GenBank/DDBJ databases">
        <title>The genome sequence of Coniosporium apollinis CBS 100218.</title>
        <authorList>
            <consortium name="The Broad Institute Genome Sequencing Platform"/>
            <person name="Cuomo C."/>
            <person name="Gorbushina A."/>
            <person name="Noack S."/>
            <person name="Walker B."/>
            <person name="Young S.K."/>
            <person name="Zeng Q."/>
            <person name="Gargeya S."/>
            <person name="Fitzgerald M."/>
            <person name="Haas B."/>
            <person name="Abouelleil A."/>
            <person name="Alvarado L."/>
            <person name="Arachchi H.M."/>
            <person name="Berlin A.M."/>
            <person name="Chapman S.B."/>
            <person name="Goldberg J."/>
            <person name="Griggs A."/>
            <person name="Gujja S."/>
            <person name="Hansen M."/>
            <person name="Howarth C."/>
            <person name="Imamovic A."/>
            <person name="Larimer J."/>
            <person name="McCowan C."/>
            <person name="Montmayeur A."/>
            <person name="Murphy C."/>
            <person name="Neiman D."/>
            <person name="Pearson M."/>
            <person name="Priest M."/>
            <person name="Roberts A."/>
            <person name="Saif S."/>
            <person name="Shea T."/>
            <person name="Sisk P."/>
            <person name="Sykes S."/>
            <person name="Wortman J."/>
            <person name="Nusbaum C."/>
            <person name="Birren B."/>
        </authorList>
    </citation>
    <scope>NUCLEOTIDE SEQUENCE [LARGE SCALE GENOMIC DNA]</scope>
    <source>
        <strain evidence="4">CBS 100218</strain>
    </source>
</reference>
<dbReference type="InterPro" id="IPR004360">
    <property type="entry name" value="Glyas_Fos-R_dOase_dom"/>
</dbReference>
<dbReference type="InterPro" id="IPR029068">
    <property type="entry name" value="Glyas_Bleomycin-R_OHBP_Dase"/>
</dbReference>
<dbReference type="STRING" id="1168221.R7Z6A5"/>
<protein>
    <recommendedName>
        <fullName evidence="2">Glyoxalase/fosfomycin resistance/dioxygenase domain-containing protein</fullName>
    </recommendedName>
</protein>
<sequence>MSTDTASTTSPTPAASLPNYTPPSPNSICFTTIPVHSLPRAQTFYTTVFAWTFRPTLPPSSTTTTSPLPTLAVFHTAGDVMGALSVVAEDVKIGEDDSSKGMVNYILVDDVDATLMRVEEAGGTVEREKWVEGGHTELGLWRDTEGNLGGVLRWVMR</sequence>
<dbReference type="Gene3D" id="3.10.180.10">
    <property type="entry name" value="2,3-Dihydroxybiphenyl 1,2-Dioxygenase, domain 1"/>
    <property type="match status" value="1"/>
</dbReference>
<evidence type="ECO:0000313" key="3">
    <source>
        <dbReference type="EMBL" id="EON69623.1"/>
    </source>
</evidence>
<feature type="compositionally biased region" description="Low complexity" evidence="1">
    <location>
        <begin position="1"/>
        <end position="18"/>
    </location>
</feature>
<evidence type="ECO:0000256" key="1">
    <source>
        <dbReference type="SAM" id="MobiDB-lite"/>
    </source>
</evidence>